<dbReference type="EMBL" id="CP013067">
    <property type="protein sequence ID" value="ALP39655.1"/>
    <property type="molecule type" value="Genomic_DNA"/>
</dbReference>
<keyword evidence="3" id="KW-0227">DNA damage</keyword>
<evidence type="ECO:0000256" key="5">
    <source>
        <dbReference type="ARBA" id="ARBA00022964"/>
    </source>
</evidence>
<evidence type="ECO:0000313" key="11">
    <source>
        <dbReference type="Proteomes" id="UP000058114"/>
    </source>
</evidence>
<organism evidence="10 11">
    <name type="scientific">Aeromonas schubertii</name>
    <dbReference type="NCBI Taxonomy" id="652"/>
    <lineage>
        <taxon>Bacteria</taxon>
        <taxon>Pseudomonadati</taxon>
        <taxon>Pseudomonadota</taxon>
        <taxon>Gammaproteobacteria</taxon>
        <taxon>Aeromonadales</taxon>
        <taxon>Aeromonadaceae</taxon>
        <taxon>Aeromonas</taxon>
    </lineage>
</organism>
<dbReference type="GO" id="GO:0046872">
    <property type="term" value="F:metal ion binding"/>
    <property type="evidence" value="ECO:0007669"/>
    <property type="project" value="UniProtKB-KW"/>
</dbReference>
<evidence type="ECO:0000256" key="4">
    <source>
        <dbReference type="ARBA" id="ARBA00022842"/>
    </source>
</evidence>
<dbReference type="Gene3D" id="2.60.120.590">
    <property type="entry name" value="Alpha-ketoglutarate-dependent dioxygenase AlkB-like"/>
    <property type="match status" value="1"/>
</dbReference>
<reference evidence="10 11" key="2">
    <citation type="journal article" date="2016" name="Genome Announc.">
        <title>Complete Genome Sequence of the Highly Virulent Aeromonas schubertii Strain WL1483, Isolated from Diseased Snakehead Fish (Channa argus) in China.</title>
        <authorList>
            <person name="Liu L."/>
            <person name="Li N."/>
            <person name="Zhang D."/>
            <person name="Fu X."/>
            <person name="Shi C."/>
            <person name="Lin Q."/>
            <person name="Hao G."/>
        </authorList>
    </citation>
    <scope>NUCLEOTIDE SEQUENCE [LARGE SCALE GENOMIC DNA]</scope>
    <source>
        <strain evidence="10 11">WL1483</strain>
    </source>
</reference>
<feature type="domain" description="Fe2OG dioxygenase" evidence="9">
    <location>
        <begin position="91"/>
        <end position="189"/>
    </location>
</feature>
<dbReference type="InterPro" id="IPR037151">
    <property type="entry name" value="AlkB-like_sf"/>
</dbReference>
<dbReference type="GO" id="GO:0051213">
    <property type="term" value="F:dioxygenase activity"/>
    <property type="evidence" value="ECO:0007669"/>
    <property type="project" value="UniProtKB-KW"/>
</dbReference>
<keyword evidence="7" id="KW-0408">Iron</keyword>
<dbReference type="PATRIC" id="fig|652.5.peg.1084"/>
<keyword evidence="5" id="KW-0223">Dioxygenase</keyword>
<evidence type="ECO:0000256" key="3">
    <source>
        <dbReference type="ARBA" id="ARBA00022763"/>
    </source>
</evidence>
<accession>A0A0S2SD45</accession>
<evidence type="ECO:0000256" key="2">
    <source>
        <dbReference type="ARBA" id="ARBA00022723"/>
    </source>
</evidence>
<evidence type="ECO:0000256" key="6">
    <source>
        <dbReference type="ARBA" id="ARBA00023002"/>
    </source>
</evidence>
<dbReference type="GO" id="GO:0006307">
    <property type="term" value="P:DNA alkylation repair"/>
    <property type="evidence" value="ECO:0007669"/>
    <property type="project" value="InterPro"/>
</dbReference>
<dbReference type="GO" id="GO:0016705">
    <property type="term" value="F:oxidoreductase activity, acting on paired donors, with incorporation or reduction of molecular oxygen"/>
    <property type="evidence" value="ECO:0007669"/>
    <property type="project" value="UniProtKB-ARBA"/>
</dbReference>
<keyword evidence="6" id="KW-0560">Oxidoreductase</keyword>
<dbReference type="AlphaFoldDB" id="A0A0S2SD45"/>
<dbReference type="FunFam" id="2.60.120.590:FF:000004">
    <property type="entry name" value="DNA oxidative demethylase ALKBH2"/>
    <property type="match status" value="1"/>
</dbReference>
<name>A0A0S2SD45_9GAMM</name>
<dbReference type="PROSITE" id="PS51471">
    <property type="entry name" value="FE2OG_OXY"/>
    <property type="match status" value="1"/>
</dbReference>
<dbReference type="Proteomes" id="UP000058114">
    <property type="component" value="Chromosome"/>
</dbReference>
<evidence type="ECO:0000259" key="9">
    <source>
        <dbReference type="PROSITE" id="PS51471"/>
    </source>
</evidence>
<reference evidence="11" key="1">
    <citation type="submission" date="2015-10" db="EMBL/GenBank/DDBJ databases">
        <title>Complete Genome Sequence of Aeromonas schubertii strain WL1483.</title>
        <authorList>
            <person name="Liu L."/>
        </authorList>
    </citation>
    <scope>NUCLEOTIDE SEQUENCE [LARGE SCALE GENOMIC DNA]</scope>
    <source>
        <strain evidence="11">WL1483</strain>
    </source>
</reference>
<protein>
    <recommendedName>
        <fullName evidence="9">Fe2OG dioxygenase domain-containing protein</fullName>
    </recommendedName>
</protein>
<evidence type="ECO:0000256" key="1">
    <source>
        <dbReference type="ARBA" id="ARBA00001954"/>
    </source>
</evidence>
<proteinExistence type="predicted"/>
<evidence type="ECO:0000256" key="8">
    <source>
        <dbReference type="ARBA" id="ARBA00023204"/>
    </source>
</evidence>
<dbReference type="Pfam" id="PF13532">
    <property type="entry name" value="2OG-FeII_Oxy_2"/>
    <property type="match status" value="1"/>
</dbReference>
<dbReference type="GO" id="GO:0016787">
    <property type="term" value="F:hydrolase activity"/>
    <property type="evidence" value="ECO:0007669"/>
    <property type="project" value="UniProtKB-ARBA"/>
</dbReference>
<dbReference type="SUPFAM" id="SSF51197">
    <property type="entry name" value="Clavaminate synthase-like"/>
    <property type="match status" value="1"/>
</dbReference>
<dbReference type="GO" id="GO:0032451">
    <property type="term" value="F:demethylase activity"/>
    <property type="evidence" value="ECO:0007669"/>
    <property type="project" value="UniProtKB-ARBA"/>
</dbReference>
<evidence type="ECO:0000313" key="10">
    <source>
        <dbReference type="EMBL" id="ALP39655.1"/>
    </source>
</evidence>
<dbReference type="KEGG" id="asr:WL1483_236"/>
<dbReference type="GO" id="GO:0140097">
    <property type="term" value="F:catalytic activity, acting on DNA"/>
    <property type="evidence" value="ECO:0007669"/>
    <property type="project" value="UniProtKB-ARBA"/>
</dbReference>
<gene>
    <name evidence="10" type="ORF">WL1483_236</name>
</gene>
<dbReference type="InterPro" id="IPR032854">
    <property type="entry name" value="ALKBH3"/>
</dbReference>
<keyword evidence="4" id="KW-0460">Magnesium</keyword>
<comment type="cofactor">
    <cofactor evidence="1">
        <name>Fe(2+)</name>
        <dbReference type="ChEBI" id="CHEBI:29033"/>
    </cofactor>
</comment>
<sequence length="192" mass="22327">MKATHPEGAALRYWPGWLTQEEQAWWRQWLEEIRWQQYRVRLFGRTLPQPRLSAWYGDSAYRYSGLLLPATPWPEPLAQLRDRVCTATGYAFNSVLLNHYRSGSDSIGWHRDDEAELGAAPAVAAVSLGACRRFLLRRLEDHRCREEWWLEPGSLLLMAPGLQSCWQHCLPKTRSRVGPRISLTFRLIQPGR</sequence>
<dbReference type="InterPro" id="IPR027450">
    <property type="entry name" value="AlkB-like"/>
</dbReference>
<keyword evidence="2" id="KW-0479">Metal-binding</keyword>
<dbReference type="PANTHER" id="PTHR31212">
    <property type="entry name" value="ALPHA-KETOGLUTARATE-DEPENDENT DIOXYGENASE ALKB HOMOLOG 3"/>
    <property type="match status" value="1"/>
</dbReference>
<keyword evidence="8" id="KW-0234">DNA repair</keyword>
<dbReference type="RefSeq" id="WP_060584593.1">
    <property type="nucleotide sequence ID" value="NZ_CP013067.1"/>
</dbReference>
<dbReference type="InterPro" id="IPR005123">
    <property type="entry name" value="Oxoglu/Fe-dep_dioxygenase_dom"/>
</dbReference>
<dbReference type="PANTHER" id="PTHR31212:SF4">
    <property type="entry name" value="ALPHA-KETOGLUTARATE-DEPENDENT DIOXYGENASE ALKB HOMOLOG 3"/>
    <property type="match status" value="1"/>
</dbReference>
<evidence type="ECO:0000256" key="7">
    <source>
        <dbReference type="ARBA" id="ARBA00023004"/>
    </source>
</evidence>